<dbReference type="SUPFAM" id="SSF51735">
    <property type="entry name" value="NAD(P)-binding Rossmann-fold domains"/>
    <property type="match status" value="1"/>
</dbReference>
<dbReference type="CDD" id="cd05262">
    <property type="entry name" value="SDR_a7"/>
    <property type="match status" value="1"/>
</dbReference>
<comment type="caution">
    <text evidence="2">The sequence shown here is derived from an EMBL/GenBank/DDBJ whole genome shotgun (WGS) entry which is preliminary data.</text>
</comment>
<dbReference type="InterPro" id="IPR051783">
    <property type="entry name" value="NAD(P)-dependent_oxidoreduct"/>
</dbReference>
<protein>
    <submittedName>
        <fullName evidence="2">NAD-dependent dehydratase</fullName>
    </submittedName>
</protein>
<sequence>MSKVRQSKGLTMKIFLTGANGFIGSQLVSELINAGHQVLGLSRSDAGARKLIALGAEVHRGDLKDLHSLRAGAENCDGVIHTAFDHDFTNYVANCEQDRRVIEALGAALRGSHRPFVITSTTLFGEATLGRTADEDVFNTLHTNPRILSEIAAQEMIERGMNVSLVRLSQIHDRTRQGLVTFLVQLALQTGRSAYIDDTICQWSAAHLIDTAQLFRLAVEKGAAGARFHATAEEGVPVREIADAIGKRLGMPVVALSEKDASSHFGWLHGFVSKNMTASSAKTQARLGWTPQGPDLLSDIANLDFTDA</sequence>
<dbReference type="Gene3D" id="3.40.50.720">
    <property type="entry name" value="NAD(P)-binding Rossmann-like Domain"/>
    <property type="match status" value="1"/>
</dbReference>
<dbReference type="Proteomes" id="UP000637769">
    <property type="component" value="Unassembled WGS sequence"/>
</dbReference>
<keyword evidence="3" id="KW-1185">Reference proteome</keyword>
<dbReference type="InterPro" id="IPR001509">
    <property type="entry name" value="Epimerase_deHydtase"/>
</dbReference>
<gene>
    <name evidence="2" type="ORF">GCM10007207_17940</name>
</gene>
<dbReference type="InterPro" id="IPR036291">
    <property type="entry name" value="NAD(P)-bd_dom_sf"/>
</dbReference>
<evidence type="ECO:0000259" key="1">
    <source>
        <dbReference type="Pfam" id="PF01370"/>
    </source>
</evidence>
<accession>A0ABQ1M508</accession>
<feature type="domain" description="NAD-dependent epimerase/dehydratase" evidence="1">
    <location>
        <begin position="14"/>
        <end position="138"/>
    </location>
</feature>
<dbReference type="Pfam" id="PF01370">
    <property type="entry name" value="Epimerase"/>
    <property type="match status" value="1"/>
</dbReference>
<evidence type="ECO:0000313" key="3">
    <source>
        <dbReference type="Proteomes" id="UP000637769"/>
    </source>
</evidence>
<reference evidence="3" key="1">
    <citation type="journal article" date="2019" name="Int. J. Syst. Evol. Microbiol.">
        <title>The Global Catalogue of Microorganisms (GCM) 10K type strain sequencing project: providing services to taxonomists for standard genome sequencing and annotation.</title>
        <authorList>
            <consortium name="The Broad Institute Genomics Platform"/>
            <consortium name="The Broad Institute Genome Sequencing Center for Infectious Disease"/>
            <person name="Wu L."/>
            <person name="Ma J."/>
        </authorList>
    </citation>
    <scope>NUCLEOTIDE SEQUENCE [LARGE SCALE GENOMIC DNA]</scope>
    <source>
        <strain evidence="3">CCM 7132</strain>
    </source>
</reference>
<name>A0ABQ1M508_9PROT</name>
<dbReference type="PANTHER" id="PTHR48079:SF9">
    <property type="entry name" value="PUTATIVE-RELATED"/>
    <property type="match status" value="1"/>
</dbReference>
<dbReference type="PANTHER" id="PTHR48079">
    <property type="entry name" value="PROTEIN YEEZ"/>
    <property type="match status" value="1"/>
</dbReference>
<evidence type="ECO:0000313" key="2">
    <source>
        <dbReference type="EMBL" id="GGC32855.1"/>
    </source>
</evidence>
<dbReference type="EMBL" id="BMCH01000004">
    <property type="protein sequence ID" value="GGC32855.1"/>
    <property type="molecule type" value="Genomic_DNA"/>
</dbReference>
<proteinExistence type="predicted"/>
<organism evidence="2 3">
    <name type="scientific">Asaia siamensis</name>
    <dbReference type="NCBI Taxonomy" id="110479"/>
    <lineage>
        <taxon>Bacteria</taxon>
        <taxon>Pseudomonadati</taxon>
        <taxon>Pseudomonadota</taxon>
        <taxon>Alphaproteobacteria</taxon>
        <taxon>Acetobacterales</taxon>
        <taxon>Acetobacteraceae</taxon>
        <taxon>Asaia</taxon>
    </lineage>
</organism>